<evidence type="ECO:0000256" key="1">
    <source>
        <dbReference type="SAM" id="MobiDB-lite"/>
    </source>
</evidence>
<dbReference type="EMBL" id="JH711582">
    <property type="protein sequence ID" value="EIW78204.1"/>
    <property type="molecule type" value="Genomic_DNA"/>
</dbReference>
<dbReference type="Proteomes" id="UP000053558">
    <property type="component" value="Unassembled WGS sequence"/>
</dbReference>
<dbReference type="RefSeq" id="XP_007771158.1">
    <property type="nucleotide sequence ID" value="XM_007772968.1"/>
</dbReference>
<feature type="compositionally biased region" description="Low complexity" evidence="1">
    <location>
        <begin position="125"/>
        <end position="143"/>
    </location>
</feature>
<evidence type="ECO:0000313" key="2">
    <source>
        <dbReference type="EMBL" id="EIW78204.1"/>
    </source>
</evidence>
<organism evidence="2 3">
    <name type="scientific">Coniophora puteana (strain RWD-64-598)</name>
    <name type="common">Brown rot fungus</name>
    <dbReference type="NCBI Taxonomy" id="741705"/>
    <lineage>
        <taxon>Eukaryota</taxon>
        <taxon>Fungi</taxon>
        <taxon>Dikarya</taxon>
        <taxon>Basidiomycota</taxon>
        <taxon>Agaricomycotina</taxon>
        <taxon>Agaricomycetes</taxon>
        <taxon>Agaricomycetidae</taxon>
        <taxon>Boletales</taxon>
        <taxon>Coniophorineae</taxon>
        <taxon>Coniophoraceae</taxon>
        <taxon>Coniophora</taxon>
    </lineage>
</organism>
<dbReference type="KEGG" id="cput:CONPUDRAFT_74948"/>
<name>A0A5M3MHE7_CONPW</name>
<feature type="region of interest" description="Disordered" evidence="1">
    <location>
        <begin position="1"/>
        <end position="51"/>
    </location>
</feature>
<evidence type="ECO:0000313" key="3">
    <source>
        <dbReference type="Proteomes" id="UP000053558"/>
    </source>
</evidence>
<feature type="compositionally biased region" description="Basic and acidic residues" evidence="1">
    <location>
        <begin position="28"/>
        <end position="37"/>
    </location>
</feature>
<protein>
    <submittedName>
        <fullName evidence="2">Uncharacterized protein</fullName>
    </submittedName>
</protein>
<keyword evidence="3" id="KW-1185">Reference proteome</keyword>
<comment type="caution">
    <text evidence="2">The sequence shown here is derived from an EMBL/GenBank/DDBJ whole genome shotgun (WGS) entry which is preliminary data.</text>
</comment>
<accession>A0A5M3MHE7</accession>
<dbReference type="GeneID" id="19209291"/>
<dbReference type="AlphaFoldDB" id="A0A5M3MHE7"/>
<feature type="region of interest" description="Disordered" evidence="1">
    <location>
        <begin position="108"/>
        <end position="158"/>
    </location>
</feature>
<proteinExistence type="predicted"/>
<gene>
    <name evidence="2" type="ORF">CONPUDRAFT_74948</name>
</gene>
<reference evidence="3" key="1">
    <citation type="journal article" date="2012" name="Science">
        <title>The Paleozoic origin of enzymatic lignin decomposition reconstructed from 31 fungal genomes.</title>
        <authorList>
            <person name="Floudas D."/>
            <person name="Binder M."/>
            <person name="Riley R."/>
            <person name="Barry K."/>
            <person name="Blanchette R.A."/>
            <person name="Henrissat B."/>
            <person name="Martinez A.T."/>
            <person name="Otillar R."/>
            <person name="Spatafora J.W."/>
            <person name="Yadav J.S."/>
            <person name="Aerts A."/>
            <person name="Benoit I."/>
            <person name="Boyd A."/>
            <person name="Carlson A."/>
            <person name="Copeland A."/>
            <person name="Coutinho P.M."/>
            <person name="de Vries R.P."/>
            <person name="Ferreira P."/>
            <person name="Findley K."/>
            <person name="Foster B."/>
            <person name="Gaskell J."/>
            <person name="Glotzer D."/>
            <person name="Gorecki P."/>
            <person name="Heitman J."/>
            <person name="Hesse C."/>
            <person name="Hori C."/>
            <person name="Igarashi K."/>
            <person name="Jurgens J.A."/>
            <person name="Kallen N."/>
            <person name="Kersten P."/>
            <person name="Kohler A."/>
            <person name="Kuees U."/>
            <person name="Kumar T.K.A."/>
            <person name="Kuo A."/>
            <person name="LaButti K."/>
            <person name="Larrondo L.F."/>
            <person name="Lindquist E."/>
            <person name="Ling A."/>
            <person name="Lombard V."/>
            <person name="Lucas S."/>
            <person name="Lundell T."/>
            <person name="Martin R."/>
            <person name="McLaughlin D.J."/>
            <person name="Morgenstern I."/>
            <person name="Morin E."/>
            <person name="Murat C."/>
            <person name="Nagy L.G."/>
            <person name="Nolan M."/>
            <person name="Ohm R.A."/>
            <person name="Patyshakuliyeva A."/>
            <person name="Rokas A."/>
            <person name="Ruiz-Duenas F.J."/>
            <person name="Sabat G."/>
            <person name="Salamov A."/>
            <person name="Samejima M."/>
            <person name="Schmutz J."/>
            <person name="Slot J.C."/>
            <person name="St John F."/>
            <person name="Stenlid J."/>
            <person name="Sun H."/>
            <person name="Sun S."/>
            <person name="Syed K."/>
            <person name="Tsang A."/>
            <person name="Wiebenga A."/>
            <person name="Young D."/>
            <person name="Pisabarro A."/>
            <person name="Eastwood D.C."/>
            <person name="Martin F."/>
            <person name="Cullen D."/>
            <person name="Grigoriev I.V."/>
            <person name="Hibbett D.S."/>
        </authorList>
    </citation>
    <scope>NUCLEOTIDE SEQUENCE [LARGE SCALE GENOMIC DNA]</scope>
    <source>
        <strain evidence="3">RWD-64-598 SS2</strain>
    </source>
</reference>
<sequence length="173" mass="18781">MHNQGAGRDDNSIMNMPATLRAPSRMRLNADNRDTRDRVHRKGKEKQKAEEIRQRHGMFANFASYTGRNRNKSGCKPGTELHNRKGHAVKMVNVATVTSKKFIAAGGDQNVASNSQRLTHESESSESSGPSPSPSAHAPSPHAVEGGGGEESPSSDHGFIDTLRYCLCIPSCK</sequence>